<organism evidence="2 3">
    <name type="scientific">Streptomyces endophyticus</name>
    <dbReference type="NCBI Taxonomy" id="714166"/>
    <lineage>
        <taxon>Bacteria</taxon>
        <taxon>Bacillati</taxon>
        <taxon>Actinomycetota</taxon>
        <taxon>Actinomycetes</taxon>
        <taxon>Kitasatosporales</taxon>
        <taxon>Streptomycetaceae</taxon>
        <taxon>Streptomyces</taxon>
    </lineage>
</organism>
<sequence length="231" mass="24838">MGVRQIAAAVPSTAAHARSVLAAAWTCGVTTDVGQDDLVGAHRVDDDGAVRIAPPPDSVLAAAVLCSPHGRPTTLLEFADAAPVPVRDRVRARVWLSGELVPDGEELVLRPERAVLQNRSGRTGIDLDELAATAPDPLALAEPRLLTHLADAHPEAVEQLTRLIAPDSLHGVVRVQPLAVDRNGLTLRLERMRGQADVRLTFHRPADDLGSLTERMHQLLASAQTVSRRRR</sequence>
<feature type="domain" description="DUF2470" evidence="1">
    <location>
        <begin position="143"/>
        <end position="218"/>
    </location>
</feature>
<reference evidence="2 3" key="1">
    <citation type="submission" date="2022-10" db="EMBL/GenBank/DDBJ databases">
        <authorList>
            <person name="Xie J."/>
            <person name="Shen N."/>
        </authorList>
    </citation>
    <scope>NUCLEOTIDE SEQUENCE [LARGE SCALE GENOMIC DNA]</scope>
    <source>
        <strain evidence="2 3">YIM65594</strain>
    </source>
</reference>
<proteinExistence type="predicted"/>
<keyword evidence="3" id="KW-1185">Reference proteome</keyword>
<dbReference type="Pfam" id="PF10615">
    <property type="entry name" value="DUF2470"/>
    <property type="match status" value="1"/>
</dbReference>
<dbReference type="EMBL" id="JAOZYC010000173">
    <property type="protein sequence ID" value="MEB8342879.1"/>
    <property type="molecule type" value="Genomic_DNA"/>
</dbReference>
<evidence type="ECO:0000313" key="3">
    <source>
        <dbReference type="Proteomes" id="UP001354931"/>
    </source>
</evidence>
<dbReference type="InterPro" id="IPR037119">
    <property type="entry name" value="Haem_oxidase_HugZ-like_sf"/>
</dbReference>
<dbReference type="Proteomes" id="UP001354931">
    <property type="component" value="Unassembled WGS sequence"/>
</dbReference>
<dbReference type="RefSeq" id="WP_326022458.1">
    <property type="nucleotide sequence ID" value="NZ_JAOZYC010000173.1"/>
</dbReference>
<dbReference type="InterPro" id="IPR019595">
    <property type="entry name" value="DUF2470"/>
</dbReference>
<evidence type="ECO:0000259" key="1">
    <source>
        <dbReference type="Pfam" id="PF10615"/>
    </source>
</evidence>
<accession>A0ABU6FFS3</accession>
<name>A0ABU6FFS3_9ACTN</name>
<dbReference type="SUPFAM" id="SSF50475">
    <property type="entry name" value="FMN-binding split barrel"/>
    <property type="match status" value="1"/>
</dbReference>
<gene>
    <name evidence="2" type="ORF">OKJ99_35840</name>
</gene>
<protein>
    <submittedName>
        <fullName evidence="2">DUF2470 domain-containing protein</fullName>
    </submittedName>
</protein>
<dbReference type="Gene3D" id="3.20.180.10">
    <property type="entry name" value="PNP-oxidase-like"/>
    <property type="match status" value="1"/>
</dbReference>
<evidence type="ECO:0000313" key="2">
    <source>
        <dbReference type="EMBL" id="MEB8342879.1"/>
    </source>
</evidence>
<comment type="caution">
    <text evidence="2">The sequence shown here is derived from an EMBL/GenBank/DDBJ whole genome shotgun (WGS) entry which is preliminary data.</text>
</comment>